<keyword evidence="7" id="KW-1185">Reference proteome</keyword>
<evidence type="ECO:0000313" key="6">
    <source>
        <dbReference type="EMBL" id="PNG99127.1"/>
    </source>
</evidence>
<dbReference type="Pfam" id="PF03133">
    <property type="entry name" value="TTL"/>
    <property type="match status" value="1"/>
</dbReference>
<dbReference type="PANTHER" id="PTHR12241">
    <property type="entry name" value="TUBULIN POLYGLUTAMYLASE"/>
    <property type="match status" value="1"/>
</dbReference>
<accession>A0A2J7ZFW2</accession>
<reference evidence="6 7" key="1">
    <citation type="journal article" date="2017" name="Mol. Biol. Evol.">
        <title>The 4-celled Tetrabaena socialis nuclear genome reveals the essential components for genetic control of cell number at the origin of multicellularity in the volvocine lineage.</title>
        <authorList>
            <person name="Featherston J."/>
            <person name="Arakaki Y."/>
            <person name="Hanschen E.R."/>
            <person name="Ferris P.J."/>
            <person name="Michod R.E."/>
            <person name="Olson B.J.S.C."/>
            <person name="Nozaki H."/>
            <person name="Durand P.M."/>
        </authorList>
    </citation>
    <scope>NUCLEOTIDE SEQUENCE [LARGE SCALE GENOMIC DNA]</scope>
    <source>
        <strain evidence="6 7">NIES-571</strain>
    </source>
</reference>
<dbReference type="PROSITE" id="PS51221">
    <property type="entry name" value="TTL"/>
    <property type="match status" value="1"/>
</dbReference>
<keyword evidence="4" id="KW-0067">ATP-binding</keyword>
<protein>
    <recommendedName>
        <fullName evidence="5">Tubulin--tyrosine ligase-like protein 9</fullName>
    </recommendedName>
</protein>
<dbReference type="Gene3D" id="3.30.470.20">
    <property type="entry name" value="ATP-grasp fold, B domain"/>
    <property type="match status" value="1"/>
</dbReference>
<gene>
    <name evidence="6" type="ORF">TSOC_015101</name>
</gene>
<dbReference type="InterPro" id="IPR004344">
    <property type="entry name" value="TTL/TTLL_fam"/>
</dbReference>
<keyword evidence="2" id="KW-0436">Ligase</keyword>
<dbReference type="GO" id="GO:0036064">
    <property type="term" value="C:ciliary basal body"/>
    <property type="evidence" value="ECO:0007669"/>
    <property type="project" value="TreeGrafter"/>
</dbReference>
<keyword evidence="3" id="KW-0547">Nucleotide-binding</keyword>
<organism evidence="6 7">
    <name type="scientific">Tetrabaena socialis</name>
    <dbReference type="NCBI Taxonomy" id="47790"/>
    <lineage>
        <taxon>Eukaryota</taxon>
        <taxon>Viridiplantae</taxon>
        <taxon>Chlorophyta</taxon>
        <taxon>core chlorophytes</taxon>
        <taxon>Chlorophyceae</taxon>
        <taxon>CS clade</taxon>
        <taxon>Chlamydomonadales</taxon>
        <taxon>Tetrabaenaceae</taxon>
        <taxon>Tetrabaena</taxon>
    </lineage>
</organism>
<dbReference type="PANTHER" id="PTHR12241:SF39">
    <property type="entry name" value="TUBULIN POLYGLUTAMYLASE TTLL9-RELATED"/>
    <property type="match status" value="1"/>
</dbReference>
<evidence type="ECO:0000256" key="5">
    <source>
        <dbReference type="ARBA" id="ARBA00030445"/>
    </source>
</evidence>
<proteinExistence type="inferred from homology"/>
<dbReference type="OrthoDB" id="202825at2759"/>
<dbReference type="AlphaFoldDB" id="A0A2J7ZFW2"/>
<dbReference type="GO" id="GO:0000226">
    <property type="term" value="P:microtubule cytoskeleton organization"/>
    <property type="evidence" value="ECO:0007669"/>
    <property type="project" value="TreeGrafter"/>
</dbReference>
<comment type="caution">
    <text evidence="6">The sequence shown here is derived from an EMBL/GenBank/DDBJ whole genome shotgun (WGS) entry which is preliminary data.</text>
</comment>
<feature type="non-terminal residue" evidence="6">
    <location>
        <position position="1"/>
    </location>
</feature>
<evidence type="ECO:0000256" key="4">
    <source>
        <dbReference type="ARBA" id="ARBA00022840"/>
    </source>
</evidence>
<dbReference type="GO" id="GO:0070740">
    <property type="term" value="F:tubulin-glutamic acid ligase activity"/>
    <property type="evidence" value="ECO:0007669"/>
    <property type="project" value="TreeGrafter"/>
</dbReference>
<dbReference type="Proteomes" id="UP000236333">
    <property type="component" value="Unassembled WGS sequence"/>
</dbReference>
<evidence type="ECO:0000256" key="2">
    <source>
        <dbReference type="ARBA" id="ARBA00022598"/>
    </source>
</evidence>
<evidence type="ECO:0000256" key="1">
    <source>
        <dbReference type="ARBA" id="ARBA00006820"/>
    </source>
</evidence>
<comment type="similarity">
    <text evidence="1">Belongs to the tubulin--tyrosine ligase family.</text>
</comment>
<dbReference type="EMBL" id="PGGS01004010">
    <property type="protein sequence ID" value="PNG99127.1"/>
    <property type="molecule type" value="Genomic_DNA"/>
</dbReference>
<feature type="non-terminal residue" evidence="6">
    <location>
        <position position="101"/>
    </location>
</feature>
<evidence type="ECO:0000256" key="3">
    <source>
        <dbReference type="ARBA" id="ARBA00022741"/>
    </source>
</evidence>
<dbReference type="SUPFAM" id="SSF56059">
    <property type="entry name" value="Glutathione synthetase ATP-binding domain-like"/>
    <property type="match status" value="1"/>
</dbReference>
<name>A0A2J7ZFW2_9CHLO</name>
<dbReference type="GO" id="GO:0015631">
    <property type="term" value="F:tubulin binding"/>
    <property type="evidence" value="ECO:0007669"/>
    <property type="project" value="TreeGrafter"/>
</dbReference>
<evidence type="ECO:0000313" key="7">
    <source>
        <dbReference type="Proteomes" id="UP000236333"/>
    </source>
</evidence>
<dbReference type="GO" id="GO:0005524">
    <property type="term" value="F:ATP binding"/>
    <property type="evidence" value="ECO:0007669"/>
    <property type="project" value="UniProtKB-KW"/>
</dbReference>
<sequence>PSEYRMFVEEFKRSGGVWIMKPTGRAQGQGIFLFNKLSQISDWRRDHTWKPGQEPQEGDEGPETYLAQRYLEAPYLVGGKKFDLRIYALVTSYSPLRIFLH</sequence>